<evidence type="ECO:0000259" key="3">
    <source>
        <dbReference type="PROSITE" id="PS50048"/>
    </source>
</evidence>
<dbReference type="CDD" id="cd00067">
    <property type="entry name" value="GAL4"/>
    <property type="match status" value="1"/>
</dbReference>
<feature type="domain" description="Zn(2)-C6 fungal-type" evidence="3">
    <location>
        <begin position="35"/>
        <end position="65"/>
    </location>
</feature>
<dbReference type="PROSITE" id="PS00463">
    <property type="entry name" value="ZN2_CY6_FUNGAL_1"/>
    <property type="match status" value="1"/>
</dbReference>
<reference evidence="4" key="1">
    <citation type="journal article" date="2023" name="Mol. Phylogenet. Evol.">
        <title>Genome-scale phylogeny and comparative genomics of the fungal order Sordariales.</title>
        <authorList>
            <person name="Hensen N."/>
            <person name="Bonometti L."/>
            <person name="Westerberg I."/>
            <person name="Brannstrom I.O."/>
            <person name="Guillou S."/>
            <person name="Cros-Aarteil S."/>
            <person name="Calhoun S."/>
            <person name="Haridas S."/>
            <person name="Kuo A."/>
            <person name="Mondo S."/>
            <person name="Pangilinan J."/>
            <person name="Riley R."/>
            <person name="LaButti K."/>
            <person name="Andreopoulos B."/>
            <person name="Lipzen A."/>
            <person name="Chen C."/>
            <person name="Yan M."/>
            <person name="Daum C."/>
            <person name="Ng V."/>
            <person name="Clum A."/>
            <person name="Steindorff A."/>
            <person name="Ohm R.A."/>
            <person name="Martin F."/>
            <person name="Silar P."/>
            <person name="Natvig D.O."/>
            <person name="Lalanne C."/>
            <person name="Gautier V."/>
            <person name="Ament-Velasquez S.L."/>
            <person name="Kruys A."/>
            <person name="Hutchinson M.I."/>
            <person name="Powell A.J."/>
            <person name="Barry K."/>
            <person name="Miller A.N."/>
            <person name="Grigoriev I.V."/>
            <person name="Debuchy R."/>
            <person name="Gladieux P."/>
            <person name="Hiltunen Thoren M."/>
            <person name="Johannesson H."/>
        </authorList>
    </citation>
    <scope>NUCLEOTIDE SEQUENCE</scope>
    <source>
        <strain evidence="4">PSN243</strain>
    </source>
</reference>
<evidence type="ECO:0000256" key="1">
    <source>
        <dbReference type="ARBA" id="ARBA00023242"/>
    </source>
</evidence>
<name>A0AAV9G8W8_9PEZI</name>
<protein>
    <recommendedName>
        <fullName evidence="3">Zn(2)-C6 fungal-type domain-containing protein</fullName>
    </recommendedName>
</protein>
<dbReference type="InterPro" id="IPR036864">
    <property type="entry name" value="Zn2-C6_fun-type_DNA-bd_sf"/>
</dbReference>
<accession>A0AAV9G8W8</accession>
<dbReference type="Pfam" id="PF00172">
    <property type="entry name" value="Zn_clus"/>
    <property type="match status" value="1"/>
</dbReference>
<dbReference type="PROSITE" id="PS50048">
    <property type="entry name" value="ZN2_CY6_FUNGAL_2"/>
    <property type="match status" value="1"/>
</dbReference>
<dbReference type="InterPro" id="IPR053157">
    <property type="entry name" value="Sterol_Uptake_Regulator"/>
</dbReference>
<feature type="compositionally biased region" description="Basic residues" evidence="2">
    <location>
        <begin position="20"/>
        <end position="34"/>
    </location>
</feature>
<dbReference type="AlphaFoldDB" id="A0AAV9G8W8"/>
<dbReference type="SMART" id="SM00066">
    <property type="entry name" value="GAL4"/>
    <property type="match status" value="1"/>
</dbReference>
<evidence type="ECO:0000313" key="5">
    <source>
        <dbReference type="Proteomes" id="UP001321760"/>
    </source>
</evidence>
<dbReference type="Gene3D" id="4.10.240.10">
    <property type="entry name" value="Zn(2)-C6 fungal-type DNA-binding domain"/>
    <property type="match status" value="1"/>
</dbReference>
<gene>
    <name evidence="4" type="ORF">QBC34DRAFT_414844</name>
</gene>
<keyword evidence="5" id="KW-1185">Reference proteome</keyword>
<dbReference type="PANTHER" id="PTHR47784">
    <property type="entry name" value="STEROL UPTAKE CONTROL PROTEIN 2"/>
    <property type="match status" value="1"/>
</dbReference>
<feature type="region of interest" description="Disordered" evidence="2">
    <location>
        <begin position="1"/>
        <end position="34"/>
    </location>
</feature>
<evidence type="ECO:0000313" key="4">
    <source>
        <dbReference type="EMBL" id="KAK4444549.1"/>
    </source>
</evidence>
<sequence length="389" mass="43422">MVSTPDPDPDAGQAVEVPQRRRPVPGKGHRKSKKGCANCKNRRVKCSEDIPTCRACRRLGFVCRYASPPPPPPIAPAAHFRTASSALTFDDLRFFHHFFVAAHPPLPFGESKVWQDVAAISHEYDFLAHAMMGLAAQSLSASTSADYSIQALSHRVRAIAAMNEALSKSEVSHVDGDARLAAAIILTFQSSNMEDGMMEFLRMLRGWMIIQTTVVPSTAQSLFRAFTEEAYVESMRSHIMQKSTTCLSDAADYHDLREALENFDASLRLAAPLCQSSAELRYLSSMQRVAIVARTNPLEACLELVPLYAGTNEMDADEFAHFTQENNITAQILLAHFWMLTWVLDSLGPARGFAMHESIVLRWVERIARRLPQVHRHYVLWPLGIAESR</sequence>
<dbReference type="GO" id="GO:0001228">
    <property type="term" value="F:DNA-binding transcription activator activity, RNA polymerase II-specific"/>
    <property type="evidence" value="ECO:0007669"/>
    <property type="project" value="TreeGrafter"/>
</dbReference>
<comment type="caution">
    <text evidence="4">The sequence shown here is derived from an EMBL/GenBank/DDBJ whole genome shotgun (WGS) entry which is preliminary data.</text>
</comment>
<dbReference type="Proteomes" id="UP001321760">
    <property type="component" value="Unassembled WGS sequence"/>
</dbReference>
<proteinExistence type="predicted"/>
<dbReference type="PANTHER" id="PTHR47784:SF7">
    <property type="entry name" value="ZN(II)2CYS6 TRANSCRIPTION FACTOR (EUROFUNG)"/>
    <property type="match status" value="1"/>
</dbReference>
<dbReference type="InterPro" id="IPR001138">
    <property type="entry name" value="Zn2Cys6_DnaBD"/>
</dbReference>
<dbReference type="EMBL" id="MU865975">
    <property type="protein sequence ID" value="KAK4444549.1"/>
    <property type="molecule type" value="Genomic_DNA"/>
</dbReference>
<organism evidence="4 5">
    <name type="scientific">Podospora aff. communis PSN243</name>
    <dbReference type="NCBI Taxonomy" id="3040156"/>
    <lineage>
        <taxon>Eukaryota</taxon>
        <taxon>Fungi</taxon>
        <taxon>Dikarya</taxon>
        <taxon>Ascomycota</taxon>
        <taxon>Pezizomycotina</taxon>
        <taxon>Sordariomycetes</taxon>
        <taxon>Sordariomycetidae</taxon>
        <taxon>Sordariales</taxon>
        <taxon>Podosporaceae</taxon>
        <taxon>Podospora</taxon>
    </lineage>
</organism>
<evidence type="ECO:0000256" key="2">
    <source>
        <dbReference type="SAM" id="MobiDB-lite"/>
    </source>
</evidence>
<dbReference type="SUPFAM" id="SSF57701">
    <property type="entry name" value="Zn2/Cys6 DNA-binding domain"/>
    <property type="match status" value="1"/>
</dbReference>
<dbReference type="GO" id="GO:0008270">
    <property type="term" value="F:zinc ion binding"/>
    <property type="evidence" value="ECO:0007669"/>
    <property type="project" value="InterPro"/>
</dbReference>
<reference evidence="4" key="2">
    <citation type="submission" date="2023-05" db="EMBL/GenBank/DDBJ databases">
        <authorList>
            <consortium name="Lawrence Berkeley National Laboratory"/>
            <person name="Steindorff A."/>
            <person name="Hensen N."/>
            <person name="Bonometti L."/>
            <person name="Westerberg I."/>
            <person name="Brannstrom I.O."/>
            <person name="Guillou S."/>
            <person name="Cros-Aarteil S."/>
            <person name="Calhoun S."/>
            <person name="Haridas S."/>
            <person name="Kuo A."/>
            <person name="Mondo S."/>
            <person name="Pangilinan J."/>
            <person name="Riley R."/>
            <person name="Labutti K."/>
            <person name="Andreopoulos B."/>
            <person name="Lipzen A."/>
            <person name="Chen C."/>
            <person name="Yanf M."/>
            <person name="Daum C."/>
            <person name="Ng V."/>
            <person name="Clum A."/>
            <person name="Ohm R."/>
            <person name="Martin F."/>
            <person name="Silar P."/>
            <person name="Natvig D."/>
            <person name="Lalanne C."/>
            <person name="Gautier V."/>
            <person name="Ament-Velasquez S.L."/>
            <person name="Kruys A."/>
            <person name="Hutchinson M.I."/>
            <person name="Powell A.J."/>
            <person name="Barry K."/>
            <person name="Miller A.N."/>
            <person name="Grigoriev I.V."/>
            <person name="Debuchy R."/>
            <person name="Gladieux P."/>
            <person name="Thoren M.H."/>
            <person name="Johannesson H."/>
        </authorList>
    </citation>
    <scope>NUCLEOTIDE SEQUENCE</scope>
    <source>
        <strain evidence="4">PSN243</strain>
    </source>
</reference>
<keyword evidence="1" id="KW-0539">Nucleus</keyword>